<dbReference type="OrthoDB" id="9802771at2"/>
<dbReference type="Gene3D" id="3.50.50.60">
    <property type="entry name" value="FAD/NAD(P)-binding domain"/>
    <property type="match status" value="2"/>
</dbReference>
<dbReference type="AlphaFoldDB" id="A0A5B8U485"/>
<protein>
    <submittedName>
        <fullName evidence="2">NAD(P)/FAD-dependent oxidoreductase</fullName>
    </submittedName>
</protein>
<dbReference type="Pfam" id="PF07992">
    <property type="entry name" value="Pyr_redox_2"/>
    <property type="match status" value="1"/>
</dbReference>
<dbReference type="SUPFAM" id="SSF51905">
    <property type="entry name" value="FAD/NAD(P)-binding domain"/>
    <property type="match status" value="2"/>
</dbReference>
<dbReference type="Proteomes" id="UP000321805">
    <property type="component" value="Chromosome"/>
</dbReference>
<evidence type="ECO:0000313" key="3">
    <source>
        <dbReference type="Proteomes" id="UP000321805"/>
    </source>
</evidence>
<accession>A0A5B8U485</accession>
<dbReference type="GO" id="GO:0016491">
    <property type="term" value="F:oxidoreductase activity"/>
    <property type="evidence" value="ECO:0007669"/>
    <property type="project" value="InterPro"/>
</dbReference>
<evidence type="ECO:0000259" key="1">
    <source>
        <dbReference type="Pfam" id="PF07992"/>
    </source>
</evidence>
<dbReference type="InterPro" id="IPR023753">
    <property type="entry name" value="FAD/NAD-binding_dom"/>
</dbReference>
<sequence>MSRRIVILGGGTGGTLAANRLRRVCGADVEIIVVDRDDRHVYQPGLLFVPFGLAEPEEIVRSRRAQLHDGVDFRLAEVEHVDAPASTVHLAGGETIAYDVLVVASGAALLPEETEGLGGAGWGQEVFTFFELESATALAAALAELDRGRLVVNPVDMPIKCPVAPLEFCFLADWYLRERGVRDAVQITYVTSLDAAFTKPVASAHLAGLLAAKGIALETEFATGQVDGAQGRLVSYDDREVPFDLLVSIPLHGGPAHVGRSPGLGDELGFVATDPHTLQARVAPNVFALGDATNLPTSKAGSVTHFEGDTLVANIAHHLAGEPLEPSFDGHSNCFIETGFHKALLIDFNYDVEPLPGRFPEPHLGPLALLKESRMNHMAKLAFQWMYWHVLLPGRDLPGISPQLQLAGKDLSQLPTLQGGPR</sequence>
<reference evidence="2 3" key="1">
    <citation type="journal article" date="2018" name="J. Microbiol.">
        <title>Baekduia soli gen. nov., sp. nov., a novel bacterium isolated from the soil of Baekdu Mountain and proposal of a novel family name, Baekduiaceae fam. nov.</title>
        <authorList>
            <person name="An D.S."/>
            <person name="Siddiqi M.Z."/>
            <person name="Kim K.H."/>
            <person name="Yu H.S."/>
            <person name="Im W.T."/>
        </authorList>
    </citation>
    <scope>NUCLEOTIDE SEQUENCE [LARGE SCALE GENOMIC DNA]</scope>
    <source>
        <strain evidence="2 3">BR7-21</strain>
    </source>
</reference>
<dbReference type="InterPro" id="IPR036188">
    <property type="entry name" value="FAD/NAD-bd_sf"/>
</dbReference>
<dbReference type="InterPro" id="IPR052541">
    <property type="entry name" value="SQRD"/>
</dbReference>
<dbReference type="EMBL" id="CP042430">
    <property type="protein sequence ID" value="QEC47919.1"/>
    <property type="molecule type" value="Genomic_DNA"/>
</dbReference>
<dbReference type="PANTHER" id="PTHR43755">
    <property type="match status" value="1"/>
</dbReference>
<dbReference type="RefSeq" id="WP_146918917.1">
    <property type="nucleotide sequence ID" value="NZ_CP042430.1"/>
</dbReference>
<feature type="domain" description="FAD/NAD(P)-binding" evidence="1">
    <location>
        <begin position="4"/>
        <end position="151"/>
    </location>
</feature>
<proteinExistence type="predicted"/>
<evidence type="ECO:0000313" key="2">
    <source>
        <dbReference type="EMBL" id="QEC47919.1"/>
    </source>
</evidence>
<dbReference type="KEGG" id="bsol:FSW04_10290"/>
<gene>
    <name evidence="2" type="ORF">FSW04_10290</name>
</gene>
<organism evidence="2 3">
    <name type="scientific">Baekduia soli</name>
    <dbReference type="NCBI Taxonomy" id="496014"/>
    <lineage>
        <taxon>Bacteria</taxon>
        <taxon>Bacillati</taxon>
        <taxon>Actinomycetota</taxon>
        <taxon>Thermoleophilia</taxon>
        <taxon>Solirubrobacterales</taxon>
        <taxon>Baekduiaceae</taxon>
        <taxon>Baekduia</taxon>
    </lineage>
</organism>
<name>A0A5B8U485_9ACTN</name>
<keyword evidence="3" id="KW-1185">Reference proteome</keyword>
<dbReference type="PANTHER" id="PTHR43755:SF1">
    <property type="entry name" value="FAD-DEPENDENT PYRIDINE NUCLEOTIDE-DISULPHIDE OXIDOREDUCTASE"/>
    <property type="match status" value="1"/>
</dbReference>